<accession>A0A926RTH6</accession>
<evidence type="ECO:0000256" key="5">
    <source>
        <dbReference type="ARBA" id="ARBA00022927"/>
    </source>
</evidence>
<dbReference type="FunFam" id="1.20.1640.10:FF:000024">
    <property type="entry name" value="Multifunctional fusion protein"/>
    <property type="match status" value="1"/>
</dbReference>
<keyword evidence="8 12" id="KW-0472">Membrane</keyword>
<comment type="caution">
    <text evidence="14">The sequence shown here is derived from an EMBL/GenBank/DDBJ whole genome shotgun (WGS) entry which is preliminary data.</text>
</comment>
<keyword evidence="7 12" id="KW-0811">Translocation</keyword>
<evidence type="ECO:0000256" key="11">
    <source>
        <dbReference type="ARBA" id="ARBA00061053"/>
    </source>
</evidence>
<protein>
    <recommendedName>
        <fullName evidence="12">Protein-export membrane protein SecF</fullName>
    </recommendedName>
</protein>
<sequence>MRSVTYKIDFVKHRKTFLWIALAIMVISIGSLLIQGLNLGIDFVSGSRLEIKLNQSVDLAKAKDALSELGYKKPNVRVGGTEDDILIFRLNETIDHQEKAKIEAKMNDTYQTKVSIQEQVVDPIIGREIARNAIVSVLIASVGIILYVALRFEYRFAVAAILALFYDAMFTIGLFSILQLEVDIVFIAAVLTIVGYSVNDTIVIFDRIRENVKLVNPKKWEELAKVVNESIHQTMIRSINTMLTVVFAALALYVLGGESIGNFSLALLFGLLSGAYSSIFLASQIWVSWKWKSMQREKEEKPVVTE</sequence>
<dbReference type="InterPro" id="IPR022813">
    <property type="entry name" value="SecD/SecF_arch_bac"/>
</dbReference>
<dbReference type="GO" id="GO:0065002">
    <property type="term" value="P:intracellular protein transmembrane transport"/>
    <property type="evidence" value="ECO:0007669"/>
    <property type="project" value="UniProtKB-UniRule"/>
</dbReference>
<evidence type="ECO:0000256" key="7">
    <source>
        <dbReference type="ARBA" id="ARBA00023010"/>
    </source>
</evidence>
<comment type="subunit">
    <text evidence="12">Forms a complex with SecD. Part of the essential Sec protein translocation apparatus which comprises SecA, SecYEG and auxiliary proteins SecDF. Other proteins may also be involved.</text>
</comment>
<keyword evidence="5 12" id="KW-0653">Protein transport</keyword>
<dbReference type="Proteomes" id="UP000661691">
    <property type="component" value="Unassembled WGS sequence"/>
</dbReference>
<comment type="similarity">
    <text evidence="10">In the C-terminal section; belongs to the SecD/SecF family. SecF subfamily.</text>
</comment>
<gene>
    <name evidence="12 14" type="primary">secF</name>
    <name evidence="14" type="ORF">IC620_04985</name>
</gene>
<evidence type="ECO:0000313" key="15">
    <source>
        <dbReference type="Proteomes" id="UP000661691"/>
    </source>
</evidence>
<dbReference type="SUPFAM" id="SSF82866">
    <property type="entry name" value="Multidrug efflux transporter AcrB transmembrane domain"/>
    <property type="match status" value="1"/>
</dbReference>
<proteinExistence type="inferred from homology"/>
<feature type="transmembrane region" description="Helical" evidence="12">
    <location>
        <begin position="263"/>
        <end position="287"/>
    </location>
</feature>
<reference evidence="14" key="1">
    <citation type="submission" date="2020-09" db="EMBL/GenBank/DDBJ databases">
        <title>A novel bacterium of genus Hazenella, isolated from South China Sea.</title>
        <authorList>
            <person name="Huang H."/>
            <person name="Mo K."/>
            <person name="Hu Y."/>
        </authorList>
    </citation>
    <scope>NUCLEOTIDE SEQUENCE</scope>
    <source>
        <strain evidence="14">IB182357</strain>
    </source>
</reference>
<evidence type="ECO:0000259" key="13">
    <source>
        <dbReference type="Pfam" id="PF02355"/>
    </source>
</evidence>
<dbReference type="NCBIfam" id="TIGR00916">
    <property type="entry name" value="2A0604s01"/>
    <property type="match status" value="1"/>
</dbReference>
<dbReference type="InterPro" id="IPR022646">
    <property type="entry name" value="SecD/SecF_CS"/>
</dbReference>
<keyword evidence="4 12" id="KW-0812">Transmembrane</keyword>
<feature type="transmembrane region" description="Helical" evidence="12">
    <location>
        <begin position="16"/>
        <end position="37"/>
    </location>
</feature>
<evidence type="ECO:0000256" key="9">
    <source>
        <dbReference type="ARBA" id="ARBA00059018"/>
    </source>
</evidence>
<dbReference type="GO" id="GO:0005886">
    <property type="term" value="C:plasma membrane"/>
    <property type="evidence" value="ECO:0007669"/>
    <property type="project" value="UniProtKB-SubCell"/>
</dbReference>
<dbReference type="HAMAP" id="MF_01464_B">
    <property type="entry name" value="SecF_B"/>
    <property type="match status" value="1"/>
</dbReference>
<dbReference type="PANTHER" id="PTHR30081:SF8">
    <property type="entry name" value="PROTEIN TRANSLOCASE SUBUNIT SECF"/>
    <property type="match status" value="1"/>
</dbReference>
<feature type="transmembrane region" description="Helical" evidence="12">
    <location>
        <begin position="184"/>
        <end position="205"/>
    </location>
</feature>
<dbReference type="NCBIfam" id="TIGR00966">
    <property type="entry name" value="transloc_SecF"/>
    <property type="match status" value="1"/>
</dbReference>
<comment type="similarity">
    <text evidence="12">Belongs to the SecD/SecF family. SecF subfamily.</text>
</comment>
<evidence type="ECO:0000256" key="4">
    <source>
        <dbReference type="ARBA" id="ARBA00022692"/>
    </source>
</evidence>
<evidence type="ECO:0000256" key="3">
    <source>
        <dbReference type="ARBA" id="ARBA00022475"/>
    </source>
</evidence>
<dbReference type="InterPro" id="IPR048634">
    <property type="entry name" value="SecD_SecF_C"/>
</dbReference>
<dbReference type="PRINTS" id="PR01755">
    <property type="entry name" value="SECFTRNLCASE"/>
</dbReference>
<dbReference type="InterPro" id="IPR022645">
    <property type="entry name" value="SecD/SecF_bac"/>
</dbReference>
<dbReference type="GO" id="GO:0006605">
    <property type="term" value="P:protein targeting"/>
    <property type="evidence" value="ECO:0007669"/>
    <property type="project" value="UniProtKB-UniRule"/>
</dbReference>
<dbReference type="GO" id="GO:0043952">
    <property type="term" value="P:protein transport by the Sec complex"/>
    <property type="evidence" value="ECO:0007669"/>
    <property type="project" value="UniProtKB-UniRule"/>
</dbReference>
<evidence type="ECO:0000256" key="12">
    <source>
        <dbReference type="HAMAP-Rule" id="MF_01464"/>
    </source>
</evidence>
<evidence type="ECO:0000313" key="14">
    <source>
        <dbReference type="EMBL" id="MBD1371713.1"/>
    </source>
</evidence>
<evidence type="ECO:0000256" key="1">
    <source>
        <dbReference type="ARBA" id="ARBA00004651"/>
    </source>
</evidence>
<comment type="subcellular location">
    <subcellularLocation>
        <location evidence="1 12">Cell membrane</location>
        <topology evidence="1 12">Multi-pass membrane protein</topology>
    </subcellularLocation>
</comment>
<evidence type="ECO:0000256" key="2">
    <source>
        <dbReference type="ARBA" id="ARBA00022448"/>
    </source>
</evidence>
<keyword evidence="2 12" id="KW-0813">Transport</keyword>
<keyword evidence="3 12" id="KW-1003">Cell membrane</keyword>
<feature type="transmembrane region" description="Helical" evidence="12">
    <location>
        <begin position="239"/>
        <end position="257"/>
    </location>
</feature>
<comment type="similarity">
    <text evidence="11">In the N-terminal section; belongs to the SecD/SecF family. SecD subfamily.</text>
</comment>
<dbReference type="PANTHER" id="PTHR30081">
    <property type="entry name" value="PROTEIN-EXPORT MEMBRANE PROTEIN SEC"/>
    <property type="match status" value="1"/>
</dbReference>
<evidence type="ECO:0000256" key="10">
    <source>
        <dbReference type="ARBA" id="ARBA00060856"/>
    </source>
</evidence>
<feature type="domain" description="Protein export membrane protein SecD/SecF C-terminal" evidence="13">
    <location>
        <begin position="102"/>
        <end position="290"/>
    </location>
</feature>
<evidence type="ECO:0000256" key="6">
    <source>
        <dbReference type="ARBA" id="ARBA00022989"/>
    </source>
</evidence>
<comment type="function">
    <text evidence="9 12">Part of the Sec protein translocase complex. Interacts with the SecYEG preprotein conducting channel. SecDF uses the proton motive force (PMF) to complete protein translocation after the ATP-dependent function of SecA.</text>
</comment>
<organism evidence="14 15">
    <name type="scientific">Polycladospora coralii</name>
    <dbReference type="NCBI Taxonomy" id="2771432"/>
    <lineage>
        <taxon>Bacteria</taxon>
        <taxon>Bacillati</taxon>
        <taxon>Bacillota</taxon>
        <taxon>Bacilli</taxon>
        <taxon>Bacillales</taxon>
        <taxon>Thermoactinomycetaceae</taxon>
        <taxon>Polycladospora</taxon>
    </lineage>
</organism>
<keyword evidence="15" id="KW-1185">Reference proteome</keyword>
<keyword evidence="6 12" id="KW-1133">Transmembrane helix</keyword>
<name>A0A926RTH6_9BACL</name>
<dbReference type="InterPro" id="IPR005665">
    <property type="entry name" value="SecF_bac"/>
</dbReference>
<dbReference type="AlphaFoldDB" id="A0A926RTH6"/>
<dbReference type="GO" id="GO:0015450">
    <property type="term" value="F:protein-transporting ATPase activity"/>
    <property type="evidence" value="ECO:0007669"/>
    <property type="project" value="InterPro"/>
</dbReference>
<evidence type="ECO:0000256" key="8">
    <source>
        <dbReference type="ARBA" id="ARBA00023136"/>
    </source>
</evidence>
<dbReference type="Gene3D" id="1.20.1640.10">
    <property type="entry name" value="Multidrug efflux transporter AcrB transmembrane domain"/>
    <property type="match status" value="1"/>
</dbReference>
<dbReference type="EMBL" id="JACXAH010000005">
    <property type="protein sequence ID" value="MBD1371713.1"/>
    <property type="molecule type" value="Genomic_DNA"/>
</dbReference>
<dbReference type="Pfam" id="PF07549">
    <property type="entry name" value="Sec_GG"/>
    <property type="match status" value="1"/>
</dbReference>
<feature type="transmembrane region" description="Helical" evidence="12">
    <location>
        <begin position="129"/>
        <end position="149"/>
    </location>
</feature>
<feature type="transmembrane region" description="Helical" evidence="12">
    <location>
        <begin position="156"/>
        <end position="178"/>
    </location>
</feature>
<dbReference type="InterPro" id="IPR055344">
    <property type="entry name" value="SecD_SecF_C_bact"/>
</dbReference>
<dbReference type="Pfam" id="PF02355">
    <property type="entry name" value="SecD_SecF_C"/>
    <property type="match status" value="1"/>
</dbReference>